<evidence type="ECO:0000313" key="2">
    <source>
        <dbReference type="Proteomes" id="UP000244336"/>
    </source>
</evidence>
<evidence type="ECO:0000313" key="1">
    <source>
        <dbReference type="EMBL" id="PUZ52011.1"/>
    </source>
</evidence>
<sequence length="75" mass="8128">MVVRQLARACTCRGAERTTATEVLDAAGRYDVTSPPCWRLDRSSSCAHCCWSIHASLPPRSAVPSAQVATRNPDL</sequence>
<dbReference type="Proteomes" id="UP000244336">
    <property type="component" value="Chromosome 6"/>
</dbReference>
<protein>
    <submittedName>
        <fullName evidence="1">Uncharacterized protein</fullName>
    </submittedName>
</protein>
<organism evidence="1 2">
    <name type="scientific">Panicum hallii var. hallii</name>
    <dbReference type="NCBI Taxonomy" id="1504633"/>
    <lineage>
        <taxon>Eukaryota</taxon>
        <taxon>Viridiplantae</taxon>
        <taxon>Streptophyta</taxon>
        <taxon>Embryophyta</taxon>
        <taxon>Tracheophyta</taxon>
        <taxon>Spermatophyta</taxon>
        <taxon>Magnoliopsida</taxon>
        <taxon>Liliopsida</taxon>
        <taxon>Poales</taxon>
        <taxon>Poaceae</taxon>
        <taxon>PACMAD clade</taxon>
        <taxon>Panicoideae</taxon>
        <taxon>Panicodae</taxon>
        <taxon>Paniceae</taxon>
        <taxon>Panicinae</taxon>
        <taxon>Panicum</taxon>
        <taxon>Panicum sect. Panicum</taxon>
    </lineage>
</organism>
<dbReference type="Gramene" id="PUZ52011">
    <property type="protein sequence ID" value="PUZ52011"/>
    <property type="gene ID" value="GQ55_6G236400"/>
</dbReference>
<name>A0A2T7D8S5_9POAL</name>
<accession>A0A2T7D8S5</accession>
<reference evidence="1 2" key="1">
    <citation type="submission" date="2018-04" db="EMBL/GenBank/DDBJ databases">
        <title>WGS assembly of Panicum hallii var. hallii HAL2.</title>
        <authorList>
            <person name="Lovell J."/>
            <person name="Jenkins J."/>
            <person name="Lowry D."/>
            <person name="Mamidi S."/>
            <person name="Sreedasyam A."/>
            <person name="Weng X."/>
            <person name="Barry K."/>
            <person name="Bonette J."/>
            <person name="Campitelli B."/>
            <person name="Daum C."/>
            <person name="Gordon S."/>
            <person name="Gould B."/>
            <person name="Lipzen A."/>
            <person name="MacQueen A."/>
            <person name="Palacio-Mejia J."/>
            <person name="Plott C."/>
            <person name="Shakirov E."/>
            <person name="Shu S."/>
            <person name="Yoshinaga Y."/>
            <person name="Zane M."/>
            <person name="Rokhsar D."/>
            <person name="Grimwood J."/>
            <person name="Schmutz J."/>
            <person name="Juenger T."/>
        </authorList>
    </citation>
    <scope>NUCLEOTIDE SEQUENCE [LARGE SCALE GENOMIC DNA]</scope>
    <source>
        <strain evidence="2">cv. HAL2</strain>
    </source>
</reference>
<gene>
    <name evidence="1" type="ORF">GQ55_6G236400</name>
</gene>
<keyword evidence="2" id="KW-1185">Reference proteome</keyword>
<dbReference type="AlphaFoldDB" id="A0A2T7D8S5"/>
<dbReference type="EMBL" id="CM009754">
    <property type="protein sequence ID" value="PUZ52011.1"/>
    <property type="molecule type" value="Genomic_DNA"/>
</dbReference>
<proteinExistence type="predicted"/>